<organism evidence="1 2">
    <name type="scientific">Aspergillus terreus</name>
    <dbReference type="NCBI Taxonomy" id="33178"/>
    <lineage>
        <taxon>Eukaryota</taxon>
        <taxon>Fungi</taxon>
        <taxon>Dikarya</taxon>
        <taxon>Ascomycota</taxon>
        <taxon>Pezizomycotina</taxon>
        <taxon>Eurotiomycetes</taxon>
        <taxon>Eurotiomycetidae</taxon>
        <taxon>Eurotiales</taxon>
        <taxon>Aspergillaceae</taxon>
        <taxon>Aspergillus</taxon>
        <taxon>Aspergillus subgen. Circumdati</taxon>
    </lineage>
</organism>
<gene>
    <name evidence="1" type="ORF">ATEIFO6365_0005053900</name>
</gene>
<evidence type="ECO:0000313" key="2">
    <source>
        <dbReference type="Proteomes" id="UP000452235"/>
    </source>
</evidence>
<dbReference type="AlphaFoldDB" id="A0A5M3Z2C5"/>
<dbReference type="VEuPathDB" id="FungiDB:ATEG_06979"/>
<dbReference type="EMBL" id="BLJY01000005">
    <property type="protein sequence ID" value="GFF16349.1"/>
    <property type="molecule type" value="Genomic_DNA"/>
</dbReference>
<evidence type="ECO:0000313" key="1">
    <source>
        <dbReference type="EMBL" id="GFF16349.1"/>
    </source>
</evidence>
<dbReference type="OrthoDB" id="2349272at2759"/>
<name>A0A5M3Z2C5_ASPTE</name>
<comment type="caution">
    <text evidence="1">The sequence shown here is derived from an EMBL/GenBank/DDBJ whole genome shotgun (WGS) entry which is preliminary data.</text>
</comment>
<proteinExistence type="predicted"/>
<accession>A0A5M3Z2C5</accession>
<reference evidence="1 2" key="1">
    <citation type="submission" date="2020-01" db="EMBL/GenBank/DDBJ databases">
        <title>Aspergillus terreus IFO 6365 whole genome shotgun sequence.</title>
        <authorList>
            <person name="Kanamasa S."/>
            <person name="Takahashi H."/>
        </authorList>
    </citation>
    <scope>NUCLEOTIDE SEQUENCE [LARGE SCALE GENOMIC DNA]</scope>
    <source>
        <strain evidence="1 2">IFO 6365</strain>
    </source>
</reference>
<sequence>MNPLIPRSLYYSNTNTNMKTAILLHAIGLAALPLANAIPLSTLHHGSIAQQVNISAQQIEAIAPSSKSCANVDVPDECATAQQAAPNIAKAFQTYKVTSPAEQAAVIGLIAFESVDFRYNRNKYPGVKGQGTRNMQSPAFNKKYAESIPALAEKLAPVADDSGKVLDLLLADERYDFASGAWFLTTQCTDAVRKQLQSGSEAGWRQYITDCVGTDANEDRKAYWQRAVQALGVKTA</sequence>
<dbReference type="Proteomes" id="UP000452235">
    <property type="component" value="Unassembled WGS sequence"/>
</dbReference>
<protein>
    <submittedName>
        <fullName evidence="1">Uncharacterized protein</fullName>
    </submittedName>
</protein>
<keyword evidence="2" id="KW-1185">Reference proteome</keyword>